<dbReference type="PANTHER" id="PTHR13386:SF1">
    <property type="entry name" value="HISTONE PARYLATION FACTOR 1"/>
    <property type="match status" value="1"/>
</dbReference>
<evidence type="ECO:0000313" key="7">
    <source>
        <dbReference type="Ensembl" id="ENSEBUP00000014163.1"/>
    </source>
</evidence>
<dbReference type="GeneTree" id="ENSGT00390000014876"/>
<dbReference type="PANTHER" id="PTHR13386">
    <property type="entry name" value="HISTONE PARYLATION FACTOR 1"/>
    <property type="match status" value="1"/>
</dbReference>
<dbReference type="AlphaFoldDB" id="A0A8C4QE92"/>
<name>A0A8C4QE92_EPTBU</name>
<evidence type="ECO:0000256" key="3">
    <source>
        <dbReference type="ARBA" id="ARBA00010803"/>
    </source>
</evidence>
<evidence type="ECO:0000256" key="6">
    <source>
        <dbReference type="SAM" id="MobiDB-lite"/>
    </source>
</evidence>
<feature type="region of interest" description="Disordered" evidence="6">
    <location>
        <begin position="379"/>
        <end position="398"/>
    </location>
</feature>
<evidence type="ECO:0000256" key="4">
    <source>
        <dbReference type="ARBA" id="ARBA00022454"/>
    </source>
</evidence>
<comment type="similarity">
    <text evidence="3">Belongs to the HPF1 family.</text>
</comment>
<feature type="compositionally biased region" description="Basic and acidic residues" evidence="6">
    <location>
        <begin position="379"/>
        <end position="392"/>
    </location>
</feature>
<dbReference type="GO" id="GO:0005694">
    <property type="term" value="C:chromosome"/>
    <property type="evidence" value="ECO:0007669"/>
    <property type="project" value="UniProtKB-SubCell"/>
</dbReference>
<dbReference type="GO" id="GO:0072572">
    <property type="term" value="F:poly-ADP-D-ribose binding"/>
    <property type="evidence" value="ECO:0007669"/>
    <property type="project" value="TreeGrafter"/>
</dbReference>
<evidence type="ECO:0000256" key="5">
    <source>
        <dbReference type="ARBA" id="ARBA00023242"/>
    </source>
</evidence>
<evidence type="ECO:0000256" key="1">
    <source>
        <dbReference type="ARBA" id="ARBA00004123"/>
    </source>
</evidence>
<keyword evidence="4" id="KW-0158">Chromosome</keyword>
<keyword evidence="8" id="KW-1185">Reference proteome</keyword>
<reference evidence="7" key="1">
    <citation type="submission" date="2025-08" db="UniProtKB">
        <authorList>
            <consortium name="Ensembl"/>
        </authorList>
    </citation>
    <scope>IDENTIFICATION</scope>
</reference>
<accession>A0A8C4QE92</accession>
<dbReference type="GO" id="GO:0005634">
    <property type="term" value="C:nucleus"/>
    <property type="evidence" value="ECO:0007669"/>
    <property type="project" value="UniProtKB-SubCell"/>
</dbReference>
<dbReference type="GO" id="GO:0006974">
    <property type="term" value="P:DNA damage response"/>
    <property type="evidence" value="ECO:0007669"/>
    <property type="project" value="InterPro"/>
</dbReference>
<keyword evidence="5" id="KW-0539">Nucleus</keyword>
<dbReference type="Proteomes" id="UP000694388">
    <property type="component" value="Unplaced"/>
</dbReference>
<dbReference type="Pfam" id="PF10228">
    <property type="entry name" value="HPF1"/>
    <property type="match status" value="1"/>
</dbReference>
<organism evidence="7 8">
    <name type="scientific">Eptatretus burgeri</name>
    <name type="common">Inshore hagfish</name>
    <dbReference type="NCBI Taxonomy" id="7764"/>
    <lineage>
        <taxon>Eukaryota</taxon>
        <taxon>Metazoa</taxon>
        <taxon>Chordata</taxon>
        <taxon>Craniata</taxon>
        <taxon>Vertebrata</taxon>
        <taxon>Cyclostomata</taxon>
        <taxon>Myxini</taxon>
        <taxon>Myxiniformes</taxon>
        <taxon>Myxinidae</taxon>
        <taxon>Eptatretinae</taxon>
        <taxon>Eptatretus</taxon>
    </lineage>
</organism>
<comment type="subcellular location">
    <subcellularLocation>
        <location evidence="2">Chromosome</location>
    </subcellularLocation>
    <subcellularLocation>
        <location evidence="1">Nucleus</location>
    </subcellularLocation>
</comment>
<sequence length="477" mass="53248">MIFHGAHWGVSSCKVSSTVVFHFTLWPLRVVNHLDDFMGIHECPASEMLNGEKVNTTEEVNASHFERETAGRVPITTHQKRVRAEDNRDDETLPTNLPAVSVAQRSAAALCALPLPEDFFNFWALCTSMNPQSPHEALLPVLGLELVGPFDLLRGRHKGFAVVTTCAEEEPIENAPNLDLHWRFYYDPPEFQTVAKGDAESQLHLGYYRDTPNELPVLVGLSSAQSGCSISVLGDNLFCAIRLLLLRQKREGRIKDRTKAEELERKLSQIGTELGYSTDQKSKSLKARDRKVVSRTFHGAGIVVPVDAQGVGYRELPESNASLQRMLAAIVKSEDDAARLQAFSPLVELSSLVEFANDEGDPGMGLELGLDLFLHGSEREAEEGERQEHQLRGESSTPSSCRQKLCMWSAHVDRGRSLDLKRTESCGPRKYLHKMSARFLNMAYSLLGRVRFGRIITAHLVTRLSSPTDQFADRRSK</sequence>
<proteinExistence type="inferred from homology"/>
<protein>
    <submittedName>
        <fullName evidence="7">Histone PARylation factor 1</fullName>
    </submittedName>
</protein>
<dbReference type="InterPro" id="IPR019361">
    <property type="entry name" value="HPF1"/>
</dbReference>
<reference evidence="7" key="2">
    <citation type="submission" date="2025-09" db="UniProtKB">
        <authorList>
            <consortium name="Ensembl"/>
        </authorList>
    </citation>
    <scope>IDENTIFICATION</scope>
</reference>
<dbReference type="GO" id="GO:0042393">
    <property type="term" value="F:histone binding"/>
    <property type="evidence" value="ECO:0007669"/>
    <property type="project" value="InterPro"/>
</dbReference>
<evidence type="ECO:0000313" key="8">
    <source>
        <dbReference type="Proteomes" id="UP000694388"/>
    </source>
</evidence>
<evidence type="ECO:0000256" key="2">
    <source>
        <dbReference type="ARBA" id="ARBA00004286"/>
    </source>
</evidence>
<dbReference type="Ensembl" id="ENSEBUT00000014740.1">
    <property type="protein sequence ID" value="ENSEBUP00000014163.1"/>
    <property type="gene ID" value="ENSEBUG00000008929.1"/>
</dbReference>